<dbReference type="KEGG" id="tact:SG35_010085"/>
<proteinExistence type="predicted"/>
<dbReference type="RefSeq" id="WP_053042986.1">
    <property type="nucleotide sequence ID" value="NZ_CP059735.1"/>
</dbReference>
<dbReference type="AlphaFoldDB" id="A0AAE9YV57"/>
<gene>
    <name evidence="2" type="ORF">SG35_010085</name>
</gene>
<reference evidence="2 3" key="1">
    <citation type="journal article" date="2015" name="Genome Announc.">
        <title>Draft Genome Sequences of Marine Isolates of Thalassomonas viridans and Thalassomonas actiniarum.</title>
        <authorList>
            <person name="Olonade I."/>
            <person name="van Zyl L.J."/>
            <person name="Trindade M."/>
        </authorList>
    </citation>
    <scope>NUCLEOTIDE SEQUENCE [LARGE SCALE GENOMIC DNA]</scope>
    <source>
        <strain evidence="2 3">A5K-106</strain>
    </source>
</reference>
<dbReference type="EMBL" id="CP059735">
    <property type="protein sequence ID" value="WDE00939.1"/>
    <property type="molecule type" value="Genomic_DNA"/>
</dbReference>
<evidence type="ECO:0000313" key="2">
    <source>
        <dbReference type="EMBL" id="WDE00939.1"/>
    </source>
</evidence>
<feature type="compositionally biased region" description="Basic and acidic residues" evidence="1">
    <location>
        <begin position="149"/>
        <end position="166"/>
    </location>
</feature>
<evidence type="ECO:0000256" key="1">
    <source>
        <dbReference type="SAM" id="MobiDB-lite"/>
    </source>
</evidence>
<protein>
    <submittedName>
        <fullName evidence="2">Uncharacterized protein</fullName>
    </submittedName>
</protein>
<keyword evidence="3" id="KW-1185">Reference proteome</keyword>
<organism evidence="2 3">
    <name type="scientific">Thalassomonas actiniarum</name>
    <dbReference type="NCBI Taxonomy" id="485447"/>
    <lineage>
        <taxon>Bacteria</taxon>
        <taxon>Pseudomonadati</taxon>
        <taxon>Pseudomonadota</taxon>
        <taxon>Gammaproteobacteria</taxon>
        <taxon>Alteromonadales</taxon>
        <taxon>Colwelliaceae</taxon>
        <taxon>Thalassomonas</taxon>
    </lineage>
</organism>
<dbReference type="Proteomes" id="UP000032568">
    <property type="component" value="Chromosome"/>
</dbReference>
<feature type="region of interest" description="Disordered" evidence="1">
    <location>
        <begin position="1"/>
        <end position="39"/>
    </location>
</feature>
<feature type="region of interest" description="Disordered" evidence="1">
    <location>
        <begin position="149"/>
        <end position="172"/>
    </location>
</feature>
<sequence length="172" mass="19080">MNINGLNLYAPATRLDTGNPYQKLSDANQPDNHQGQNDSVTISPAAIAAAGGQTHQQDPVDRYQALASNQAVERSRQAMAPAKVSREDFMEKAIQGTLDQRTGVDREKLEELEEQMQKVAANKNLTDEQKAEQLAALQQQIDEITEEAAKQTTRQEHSARITKEQEQIINKA</sequence>
<feature type="compositionally biased region" description="Polar residues" evidence="1">
    <location>
        <begin position="19"/>
        <end position="39"/>
    </location>
</feature>
<evidence type="ECO:0000313" key="3">
    <source>
        <dbReference type="Proteomes" id="UP000032568"/>
    </source>
</evidence>
<reference evidence="2 3" key="2">
    <citation type="journal article" date="2022" name="Mar. Drugs">
        <title>Bioassay-Guided Fractionation Leads to the Detection of Cholic Acid Generated by the Rare Thalassomonas sp.</title>
        <authorList>
            <person name="Pheiffer F."/>
            <person name="Schneider Y.K."/>
            <person name="Hansen E.H."/>
            <person name="Andersen J.H."/>
            <person name="Isaksson J."/>
            <person name="Busche T."/>
            <person name="R C."/>
            <person name="Kalinowski J."/>
            <person name="Zyl L.V."/>
            <person name="Trindade M."/>
        </authorList>
    </citation>
    <scope>NUCLEOTIDE SEQUENCE [LARGE SCALE GENOMIC DNA]</scope>
    <source>
        <strain evidence="2 3">A5K-106</strain>
    </source>
</reference>
<name>A0AAE9YV57_9GAMM</name>
<accession>A0AAE9YV57</accession>